<evidence type="ECO:0000313" key="2">
    <source>
        <dbReference type="Proteomes" id="UP000663873"/>
    </source>
</evidence>
<feature type="non-terminal residue" evidence="1">
    <location>
        <position position="1"/>
    </location>
</feature>
<gene>
    <name evidence="1" type="ORF">UJA718_LOCUS34099</name>
</gene>
<organism evidence="1 2">
    <name type="scientific">Rotaria socialis</name>
    <dbReference type="NCBI Taxonomy" id="392032"/>
    <lineage>
        <taxon>Eukaryota</taxon>
        <taxon>Metazoa</taxon>
        <taxon>Spiralia</taxon>
        <taxon>Gnathifera</taxon>
        <taxon>Rotifera</taxon>
        <taxon>Eurotatoria</taxon>
        <taxon>Bdelloidea</taxon>
        <taxon>Philodinida</taxon>
        <taxon>Philodinidae</taxon>
        <taxon>Rotaria</taxon>
    </lineage>
</organism>
<dbReference type="EMBL" id="CAJOBP010030595">
    <property type="protein sequence ID" value="CAF4658033.1"/>
    <property type="molecule type" value="Genomic_DNA"/>
</dbReference>
<dbReference type="AlphaFoldDB" id="A0A821G0C1"/>
<comment type="caution">
    <text evidence="1">The sequence shown here is derived from an EMBL/GenBank/DDBJ whole genome shotgun (WGS) entry which is preliminary data.</text>
</comment>
<reference evidence="1" key="1">
    <citation type="submission" date="2021-02" db="EMBL/GenBank/DDBJ databases">
        <authorList>
            <person name="Nowell W R."/>
        </authorList>
    </citation>
    <scope>NUCLEOTIDE SEQUENCE</scope>
</reference>
<keyword evidence="2" id="KW-1185">Reference proteome</keyword>
<evidence type="ECO:0000313" key="1">
    <source>
        <dbReference type="EMBL" id="CAF4658033.1"/>
    </source>
</evidence>
<sequence length="39" mass="4341">NDELIVIIKDSNNLISSSITKEITVNGDNNDGDDEECFR</sequence>
<proteinExistence type="predicted"/>
<accession>A0A821G0C1</accession>
<dbReference type="Proteomes" id="UP000663873">
    <property type="component" value="Unassembled WGS sequence"/>
</dbReference>
<protein>
    <submittedName>
        <fullName evidence="1">Uncharacterized protein</fullName>
    </submittedName>
</protein>
<name>A0A821G0C1_9BILA</name>